<reference evidence="2" key="1">
    <citation type="journal article" date="2021" name="PeerJ">
        <title>Extensive microbial diversity within the chicken gut microbiome revealed by metagenomics and culture.</title>
        <authorList>
            <person name="Gilroy R."/>
            <person name="Ravi A."/>
            <person name="Getino M."/>
            <person name="Pursley I."/>
            <person name="Horton D.L."/>
            <person name="Alikhan N.F."/>
            <person name="Baker D."/>
            <person name="Gharbi K."/>
            <person name="Hall N."/>
            <person name="Watson M."/>
            <person name="Adriaenssens E.M."/>
            <person name="Foster-Nyarko E."/>
            <person name="Jarju S."/>
            <person name="Secka A."/>
            <person name="Antonio M."/>
            <person name="Oren A."/>
            <person name="Chaudhuri R.R."/>
            <person name="La Ragione R."/>
            <person name="Hildebrand F."/>
            <person name="Pallen M.J."/>
        </authorList>
    </citation>
    <scope>NUCLEOTIDE SEQUENCE</scope>
    <source>
        <strain evidence="2">ChiHecec2B26-446</strain>
    </source>
</reference>
<sequence>MSQEAPDSAIAVCLARCPASETAAQILPDLLDRAELWGGRSLHGLRILVKPNLLRNSALACTDPHVVAAVCQWLLEAGASVVVADSPGFGTARSVARDTGLSAALARLGLAVQPMARGEPMRLSTGSVILISRTALEADLILSVPKVKAHSQMRLSLSCKNLYGCVPGLYKAFYHTREGDDPGHFAAMQAALLHALPPVAAVADGIVAMHRTGPSGGDAFPLGLVAASSSPVALDEVLCHVLGQEPVNIPLQKALMDAGHRDCESQGRLRRYPLLRPEEVARTDFLVPVHLMHTSFKPMRLLRSCCIRLWKEYVVR</sequence>
<dbReference type="AlphaFoldDB" id="A0A9D1PWF6"/>
<dbReference type="Proteomes" id="UP000886752">
    <property type="component" value="Unassembled WGS sequence"/>
</dbReference>
<evidence type="ECO:0000313" key="2">
    <source>
        <dbReference type="EMBL" id="HIW00849.1"/>
    </source>
</evidence>
<dbReference type="EMBL" id="DXHV01000063">
    <property type="protein sequence ID" value="HIW00849.1"/>
    <property type="molecule type" value="Genomic_DNA"/>
</dbReference>
<feature type="domain" description="DUF362" evidence="1">
    <location>
        <begin position="47"/>
        <end position="239"/>
    </location>
</feature>
<dbReference type="Pfam" id="PF04015">
    <property type="entry name" value="DUF362"/>
    <property type="match status" value="1"/>
</dbReference>
<evidence type="ECO:0000259" key="1">
    <source>
        <dbReference type="Pfam" id="PF04015"/>
    </source>
</evidence>
<comment type="caution">
    <text evidence="2">The sequence shown here is derived from an EMBL/GenBank/DDBJ whole genome shotgun (WGS) entry which is preliminary data.</text>
</comment>
<protein>
    <submittedName>
        <fullName evidence="2">DUF362 domain-containing protein</fullName>
    </submittedName>
</protein>
<proteinExistence type="predicted"/>
<evidence type="ECO:0000313" key="3">
    <source>
        <dbReference type="Proteomes" id="UP000886752"/>
    </source>
</evidence>
<organism evidence="2 3">
    <name type="scientific">Candidatus Desulfovibrio intestinipullorum</name>
    <dbReference type="NCBI Taxonomy" id="2838536"/>
    <lineage>
        <taxon>Bacteria</taxon>
        <taxon>Pseudomonadati</taxon>
        <taxon>Thermodesulfobacteriota</taxon>
        <taxon>Desulfovibrionia</taxon>
        <taxon>Desulfovibrionales</taxon>
        <taxon>Desulfovibrionaceae</taxon>
        <taxon>Desulfovibrio</taxon>
    </lineage>
</organism>
<name>A0A9D1PWF6_9BACT</name>
<accession>A0A9D1PWF6</accession>
<gene>
    <name evidence="2" type="ORF">H9894_06635</name>
</gene>
<reference evidence="2" key="2">
    <citation type="submission" date="2021-04" db="EMBL/GenBank/DDBJ databases">
        <authorList>
            <person name="Gilroy R."/>
        </authorList>
    </citation>
    <scope>NUCLEOTIDE SEQUENCE</scope>
    <source>
        <strain evidence="2">ChiHecec2B26-446</strain>
    </source>
</reference>
<dbReference type="InterPro" id="IPR007160">
    <property type="entry name" value="DUF362"/>
</dbReference>